<dbReference type="EMBL" id="JBIGIB010000003">
    <property type="protein sequence ID" value="MFG6467671.1"/>
    <property type="molecule type" value="Genomic_DNA"/>
</dbReference>
<dbReference type="Proteomes" id="UP001606303">
    <property type="component" value="Unassembled WGS sequence"/>
</dbReference>
<proteinExistence type="predicted"/>
<protein>
    <recommendedName>
        <fullName evidence="3">Carboxypeptidase regulatory-like domain-containing protein</fullName>
    </recommendedName>
</protein>
<reference evidence="1 2" key="1">
    <citation type="submission" date="2024-08" db="EMBL/GenBank/DDBJ databases">
        <authorList>
            <person name="Lu H."/>
        </authorList>
    </citation>
    <scope>NUCLEOTIDE SEQUENCE [LARGE SCALE GENOMIC DNA]</scope>
    <source>
        <strain evidence="1 2">BYS87W</strain>
    </source>
</reference>
<gene>
    <name evidence="1" type="ORF">ACG01O_13685</name>
</gene>
<comment type="caution">
    <text evidence="1">The sequence shown here is derived from an EMBL/GenBank/DDBJ whole genome shotgun (WGS) entry which is preliminary data.</text>
</comment>
<sequence length="595" mass="59869">MAAGLALNGATVRVLDTTGKVVASGRSVTAATGAYGPITLTGTGTFRVEACGTVGDKPLCVWALTNAGGTVNLTPLTSAVAVLASGQGPETLMSDALSVSDTSLIAAQSWLRLALAPAFSDAGLASDFNVMTGVVAPGTHTGHDRVLDTVGVGLGADTKGFVTLEGRMGGGQAYLEPANTLGSLQFAPAAANLDLPGLDTLFSRMALAVANSATCQSGLAAVFDSAARSSLDPTSLTSSGAVEAAQLICLRMGGVLGDGEVLFGGKLLPTTLGRCDFSGTDPVCRVNLMFQTSKGFQRALGVEQVAVKRAAGWLFLGNRLEVQATATARLVLTRRVDSLANDSYSRYLDVAIPAINVSGGAALQCARVSQKDSSGADVPLGLFKRAGGNYLSLWSASAGDPTPSLDPASGATRGSNVVALPLASGTAGDAVVRNFVRNGRALKVELFADTVCSTPLNGLDGASVSIDVAGLLPLASTSQTGQPWPALAAAATTALVGLKGSAGGKLTFAPTWTLPRASLAVNRAQLCTDKACTSKLADLELAAGATTAAFAPTLGGTALNASDYKLLRITGRMPDGLVLQLDSQSCSAQGSGLGC</sequence>
<evidence type="ECO:0000313" key="1">
    <source>
        <dbReference type="EMBL" id="MFG6467671.1"/>
    </source>
</evidence>
<organism evidence="1 2">
    <name type="scientific">Pelomonas baiyunensis</name>
    <dbReference type="NCBI Taxonomy" id="3299026"/>
    <lineage>
        <taxon>Bacteria</taxon>
        <taxon>Pseudomonadati</taxon>
        <taxon>Pseudomonadota</taxon>
        <taxon>Betaproteobacteria</taxon>
        <taxon>Burkholderiales</taxon>
        <taxon>Sphaerotilaceae</taxon>
        <taxon>Roseateles</taxon>
    </lineage>
</organism>
<keyword evidence="2" id="KW-1185">Reference proteome</keyword>
<accession>A0ABW7H0A1</accession>
<name>A0ABW7H0A1_9BURK</name>
<evidence type="ECO:0008006" key="3">
    <source>
        <dbReference type="Google" id="ProtNLM"/>
    </source>
</evidence>
<evidence type="ECO:0000313" key="2">
    <source>
        <dbReference type="Proteomes" id="UP001606303"/>
    </source>
</evidence>